<dbReference type="InterPro" id="IPR008753">
    <property type="entry name" value="Peptidase_M13_N"/>
</dbReference>
<dbReference type="GO" id="GO:0046872">
    <property type="term" value="F:metal ion binding"/>
    <property type="evidence" value="ECO:0007669"/>
    <property type="project" value="UniProtKB-KW"/>
</dbReference>
<evidence type="ECO:0000256" key="5">
    <source>
        <dbReference type="ARBA" id="ARBA00022801"/>
    </source>
</evidence>
<dbReference type="PRINTS" id="PR00786">
    <property type="entry name" value="NEPRILYSIN"/>
</dbReference>
<keyword evidence="6" id="KW-0862">Zinc</keyword>
<evidence type="ECO:0000256" key="1">
    <source>
        <dbReference type="ARBA" id="ARBA00001947"/>
    </source>
</evidence>
<protein>
    <submittedName>
        <fullName evidence="12">Aste57867_24919 protein</fullName>
    </submittedName>
</protein>
<evidence type="ECO:0000259" key="9">
    <source>
        <dbReference type="Pfam" id="PF01431"/>
    </source>
</evidence>
<dbReference type="EMBL" id="CAADRA010007496">
    <property type="protein sequence ID" value="VFU01551.1"/>
    <property type="molecule type" value="Genomic_DNA"/>
</dbReference>
<evidence type="ECO:0000256" key="2">
    <source>
        <dbReference type="ARBA" id="ARBA00007357"/>
    </source>
</evidence>
<dbReference type="Gene3D" id="1.10.1380.10">
    <property type="entry name" value="Neutral endopeptidase , domain2"/>
    <property type="match status" value="1"/>
</dbReference>
<dbReference type="Pfam" id="PF01431">
    <property type="entry name" value="Peptidase_M13"/>
    <property type="match status" value="1"/>
</dbReference>
<evidence type="ECO:0000313" key="12">
    <source>
        <dbReference type="EMBL" id="VFU01551.1"/>
    </source>
</evidence>
<evidence type="ECO:0000256" key="3">
    <source>
        <dbReference type="ARBA" id="ARBA00022670"/>
    </source>
</evidence>
<keyword evidence="4" id="KW-0479">Metal-binding</keyword>
<keyword evidence="5" id="KW-0378">Hydrolase</keyword>
<evidence type="ECO:0000313" key="13">
    <source>
        <dbReference type="Proteomes" id="UP000332933"/>
    </source>
</evidence>
<dbReference type="OrthoDB" id="6475849at2759"/>
<name>A0A485LRS7_9STRA</name>
<dbReference type="CDD" id="cd08662">
    <property type="entry name" value="M13"/>
    <property type="match status" value="1"/>
</dbReference>
<evidence type="ECO:0000256" key="6">
    <source>
        <dbReference type="ARBA" id="ARBA00022833"/>
    </source>
</evidence>
<gene>
    <name evidence="12" type="primary">Aste57867_24919</name>
    <name evidence="11" type="ORF">As57867_024841</name>
    <name evidence="12" type="ORF">ASTE57867_24919</name>
</gene>
<keyword evidence="8" id="KW-0732">Signal</keyword>
<dbReference type="GO" id="GO:0004222">
    <property type="term" value="F:metalloendopeptidase activity"/>
    <property type="evidence" value="ECO:0007669"/>
    <property type="project" value="InterPro"/>
</dbReference>
<dbReference type="InterPro" id="IPR000718">
    <property type="entry name" value="Peptidase_M13"/>
</dbReference>
<feature type="domain" description="Peptidase M13 N-terminal" evidence="10">
    <location>
        <begin position="43"/>
        <end position="409"/>
    </location>
</feature>
<evidence type="ECO:0000259" key="10">
    <source>
        <dbReference type="Pfam" id="PF05649"/>
    </source>
</evidence>
<dbReference type="GO" id="GO:0016485">
    <property type="term" value="P:protein processing"/>
    <property type="evidence" value="ECO:0007669"/>
    <property type="project" value="TreeGrafter"/>
</dbReference>
<dbReference type="PANTHER" id="PTHR11733">
    <property type="entry name" value="ZINC METALLOPROTEASE FAMILY M13 NEPRILYSIN-RELATED"/>
    <property type="match status" value="1"/>
</dbReference>
<keyword evidence="7" id="KW-0482">Metalloprotease</keyword>
<dbReference type="Pfam" id="PF05649">
    <property type="entry name" value="Peptidase_M13_N"/>
    <property type="match status" value="1"/>
</dbReference>
<reference evidence="11" key="2">
    <citation type="submission" date="2019-06" db="EMBL/GenBank/DDBJ databases">
        <title>Genomics analysis of Aphanomyces spp. identifies a new class of oomycete effector associated with host adaptation.</title>
        <authorList>
            <person name="Gaulin E."/>
        </authorList>
    </citation>
    <scope>NUCLEOTIDE SEQUENCE</scope>
    <source>
        <strain evidence="11">CBS 578.67</strain>
    </source>
</reference>
<dbReference type="AlphaFoldDB" id="A0A485LRS7"/>
<comment type="similarity">
    <text evidence="2">Belongs to the peptidase M13 family.</text>
</comment>
<dbReference type="PANTHER" id="PTHR11733:SF167">
    <property type="entry name" value="FI17812P1-RELATED"/>
    <property type="match status" value="1"/>
</dbReference>
<feature type="signal peptide" evidence="8">
    <location>
        <begin position="1"/>
        <end position="16"/>
    </location>
</feature>
<evidence type="ECO:0000256" key="8">
    <source>
        <dbReference type="SAM" id="SignalP"/>
    </source>
</evidence>
<comment type="cofactor">
    <cofactor evidence="1">
        <name>Zn(2+)</name>
        <dbReference type="ChEBI" id="CHEBI:29105"/>
    </cofactor>
</comment>
<reference evidence="12 13" key="1">
    <citation type="submission" date="2019-03" db="EMBL/GenBank/DDBJ databases">
        <authorList>
            <person name="Gaulin E."/>
            <person name="Dumas B."/>
        </authorList>
    </citation>
    <scope>NUCLEOTIDE SEQUENCE [LARGE SCALE GENOMIC DNA]</scope>
    <source>
        <strain evidence="12">CBS 568.67</strain>
    </source>
</reference>
<accession>A0A485LRS7</accession>
<evidence type="ECO:0000313" key="11">
    <source>
        <dbReference type="EMBL" id="KAF0682989.1"/>
    </source>
</evidence>
<dbReference type="InterPro" id="IPR042089">
    <property type="entry name" value="Peptidase_M13_dom_2"/>
</dbReference>
<evidence type="ECO:0000256" key="4">
    <source>
        <dbReference type="ARBA" id="ARBA00022723"/>
    </source>
</evidence>
<proteinExistence type="inferred from homology"/>
<feature type="chain" id="PRO_5036355673" evidence="8">
    <location>
        <begin position="17"/>
        <end position="670"/>
    </location>
</feature>
<organism evidence="12 13">
    <name type="scientific">Aphanomyces stellatus</name>
    <dbReference type="NCBI Taxonomy" id="120398"/>
    <lineage>
        <taxon>Eukaryota</taxon>
        <taxon>Sar</taxon>
        <taxon>Stramenopiles</taxon>
        <taxon>Oomycota</taxon>
        <taxon>Saprolegniomycetes</taxon>
        <taxon>Saprolegniales</taxon>
        <taxon>Verrucalvaceae</taxon>
        <taxon>Aphanomyces</taxon>
    </lineage>
</organism>
<dbReference type="Gene3D" id="3.40.390.10">
    <property type="entry name" value="Collagenase (Catalytic Domain)"/>
    <property type="match status" value="1"/>
</dbReference>
<keyword evidence="13" id="KW-1185">Reference proteome</keyword>
<sequence>MVKIVLPLSAMVAATATTQVHVRCEASEFPSAVAKRMDVSVNPCDDFFKYACGGWYKQATLSSPDGSTSTLGVLGGQVQAVITKILQADKPKLGAYYKSCLGVETRNGLGVAPLKDDLQAIFTASSKEAVLRAAATMTKKGAPGLVGVDVSGNPEADATRNTLHVLPSALFPLDTKYYLKAVTDTKALERAYRKYVSALFELAGYTKDVMLASQDAVLKWDQTLKQIPVVNTTNVDTTVYLAAQKYPLAVGTLLQTLGLDTSRDDASKSLLLQGGLIFSTAEELLQRTPLAELKALVAFKLLNFYALDLTDKFNAARAEFDAVALGVTNPLSMDKVCRARVPIKIASLVDKYYTEVVWSNKSTAEATVMVKALEVAFNSGLDSLDWLDKATLANAKAKMAKLVNTLGSPDTPELYTSINFDARSYIANIDRANKVDFERKLASLYQPVDRLEWVDINPSTVNAQYVPSKNQITVTAAIMQSPLFEAGVDPAQNFGSIGAVIGHEIVHGYDNSGRQYDADGNKRVWWTAGTSAQFDEKAACIAKQYGALDVVSEVTGKSMAKLNGTLTLGETIADNGGLKSAFRAYQAYMKTIAKPTYTKEIGEKLFFLAFGQTWCEKNSDAALKHNLADVHPPGKYRIWGAVRNNDEFARTFNCPKDSHMNPSTKCHLWE</sequence>
<evidence type="ECO:0000256" key="7">
    <source>
        <dbReference type="ARBA" id="ARBA00023049"/>
    </source>
</evidence>
<dbReference type="InterPro" id="IPR024079">
    <property type="entry name" value="MetalloPept_cat_dom_sf"/>
</dbReference>
<dbReference type="EMBL" id="VJMH01007470">
    <property type="protein sequence ID" value="KAF0682989.1"/>
    <property type="molecule type" value="Genomic_DNA"/>
</dbReference>
<keyword evidence="3" id="KW-0645">Protease</keyword>
<dbReference type="PROSITE" id="PS51885">
    <property type="entry name" value="NEPRILYSIN"/>
    <property type="match status" value="1"/>
</dbReference>
<dbReference type="GO" id="GO:0005886">
    <property type="term" value="C:plasma membrane"/>
    <property type="evidence" value="ECO:0007669"/>
    <property type="project" value="TreeGrafter"/>
</dbReference>
<feature type="domain" description="Peptidase M13 C-terminal" evidence="9">
    <location>
        <begin position="462"/>
        <end position="668"/>
    </location>
</feature>
<dbReference type="Proteomes" id="UP000332933">
    <property type="component" value="Unassembled WGS sequence"/>
</dbReference>
<dbReference type="SUPFAM" id="SSF55486">
    <property type="entry name" value="Metalloproteases ('zincins'), catalytic domain"/>
    <property type="match status" value="1"/>
</dbReference>
<dbReference type="InterPro" id="IPR018497">
    <property type="entry name" value="Peptidase_M13_C"/>
</dbReference>